<comment type="subcellular location">
    <subcellularLocation>
        <location evidence="1">Cell membrane</location>
    </subcellularLocation>
</comment>
<name>A0A507EFP7_9FUNG</name>
<dbReference type="InterPro" id="IPR032675">
    <property type="entry name" value="LRR_dom_sf"/>
</dbReference>
<keyword evidence="7" id="KW-1133">Transmembrane helix</keyword>
<dbReference type="InterPro" id="IPR013761">
    <property type="entry name" value="SAM/pointed_sf"/>
</dbReference>
<dbReference type="InterPro" id="IPR001611">
    <property type="entry name" value="Leu-rich_rpt"/>
</dbReference>
<dbReference type="SUPFAM" id="SSF52058">
    <property type="entry name" value="L domain-like"/>
    <property type="match status" value="1"/>
</dbReference>
<evidence type="ECO:0000256" key="5">
    <source>
        <dbReference type="ARBA" id="ARBA00022737"/>
    </source>
</evidence>
<gene>
    <name evidence="8" type="ORF">CcCBS67573_g08862</name>
</gene>
<reference evidence="8 9" key="1">
    <citation type="journal article" date="2019" name="Sci. Rep.">
        <title>Comparative genomics of chytrid fungi reveal insights into the obligate biotrophic and pathogenic lifestyle of Synchytrium endobioticum.</title>
        <authorList>
            <person name="van de Vossenberg B.T.L.H."/>
            <person name="Warris S."/>
            <person name="Nguyen H.D.T."/>
            <person name="van Gent-Pelzer M.P.E."/>
            <person name="Joly D.L."/>
            <person name="van de Geest H.C."/>
            <person name="Bonants P.J.M."/>
            <person name="Smith D.S."/>
            <person name="Levesque C.A."/>
            <person name="van der Lee T.A.J."/>
        </authorList>
    </citation>
    <scope>NUCLEOTIDE SEQUENCE [LARGE SCALE GENOMIC DNA]</scope>
    <source>
        <strain evidence="8 9">CBS 675.73</strain>
    </source>
</reference>
<dbReference type="AlphaFoldDB" id="A0A507EFP7"/>
<evidence type="ECO:0000256" key="4">
    <source>
        <dbReference type="ARBA" id="ARBA00022729"/>
    </source>
</evidence>
<evidence type="ECO:0000313" key="9">
    <source>
        <dbReference type="Proteomes" id="UP000320333"/>
    </source>
</evidence>
<comment type="caution">
    <text evidence="8">The sequence shown here is derived from an EMBL/GenBank/DDBJ whole genome shotgun (WGS) entry which is preliminary data.</text>
</comment>
<keyword evidence="7" id="KW-0812">Transmembrane</keyword>
<dbReference type="FunFam" id="3.80.10.10:FF:000299">
    <property type="entry name" value="Piriformospora indica-insensitive protein 2"/>
    <property type="match status" value="1"/>
</dbReference>
<protein>
    <submittedName>
        <fullName evidence="8">Uncharacterized protein</fullName>
    </submittedName>
</protein>
<dbReference type="GO" id="GO:0005886">
    <property type="term" value="C:plasma membrane"/>
    <property type="evidence" value="ECO:0007669"/>
    <property type="project" value="UniProtKB-SubCell"/>
</dbReference>
<evidence type="ECO:0000256" key="2">
    <source>
        <dbReference type="ARBA" id="ARBA00022475"/>
    </source>
</evidence>
<dbReference type="PANTHER" id="PTHR48010:SF58">
    <property type="entry name" value="RECEPTOR PROTEIN KINASE-LIKE PROTEIN ZAR1"/>
    <property type="match status" value="1"/>
</dbReference>
<keyword evidence="9" id="KW-1185">Reference proteome</keyword>
<keyword evidence="2" id="KW-1003">Cell membrane</keyword>
<feature type="transmembrane region" description="Helical" evidence="7">
    <location>
        <begin position="293"/>
        <end position="315"/>
    </location>
</feature>
<dbReference type="STRING" id="246404.A0A507EFP7"/>
<dbReference type="Gene3D" id="1.10.150.50">
    <property type="entry name" value="Transcription Factor, Ets-1"/>
    <property type="match status" value="1"/>
</dbReference>
<dbReference type="Proteomes" id="UP000320333">
    <property type="component" value="Unassembled WGS sequence"/>
</dbReference>
<evidence type="ECO:0000256" key="7">
    <source>
        <dbReference type="SAM" id="Phobius"/>
    </source>
</evidence>
<organism evidence="8 9">
    <name type="scientific">Chytriomyces confervae</name>
    <dbReference type="NCBI Taxonomy" id="246404"/>
    <lineage>
        <taxon>Eukaryota</taxon>
        <taxon>Fungi</taxon>
        <taxon>Fungi incertae sedis</taxon>
        <taxon>Chytridiomycota</taxon>
        <taxon>Chytridiomycota incertae sedis</taxon>
        <taxon>Chytridiomycetes</taxon>
        <taxon>Chytridiales</taxon>
        <taxon>Chytriomycetaceae</taxon>
        <taxon>Chytriomyces</taxon>
    </lineage>
</organism>
<keyword evidence="6 7" id="KW-0472">Membrane</keyword>
<evidence type="ECO:0000313" key="8">
    <source>
        <dbReference type="EMBL" id="TPX62048.1"/>
    </source>
</evidence>
<evidence type="ECO:0000256" key="1">
    <source>
        <dbReference type="ARBA" id="ARBA00004236"/>
    </source>
</evidence>
<dbReference type="PANTHER" id="PTHR48010">
    <property type="entry name" value="OS05G0588300 PROTEIN"/>
    <property type="match status" value="1"/>
</dbReference>
<sequence>MATDSSETDCDRVLRVPFLRDAIPMGAQCCQFKDNTVQNSLVIQCDDAGRITVFQYDGGGREFKLSGDLGLFGELTELAALHVRNNDFFGSMPAFKTWKNLKRLDISYNLNLNGSFPEFSDNMNEIFMDGLRLNQPLPLSYPKNLSVLSVSNSSLFGTIPTQLGKLTSLISIDLPYNQLSGSIPSELVQLHSLEVVHLNGNQLSGSIPSEMATMQSLMKCYLQDNFLTGGIPSFEHRANHGMVFDVGNNTLSGPYPSNSNPLDTLSMNCFDGQSPRNSACPETQEKRGDGFNVPGVAIGCGVFGLVAILVVAMIFQRRRSRPQQVVPPTSPSIPKCKSIPSIDGESIQIQVEQHRVSIESLVKIIEQDRNELHPHENKQDMSMLNVLLTDAGPIQNYRHEFKKNPETILALQELEGTDPKKWTVQQTATWCASVISSSSSIRDTIVAKGISGRKLTEMSRVAVCTELGLVFGDSVVLQDLLLKAVERHGRIGLPAYDDA</sequence>
<dbReference type="Gene3D" id="3.80.10.10">
    <property type="entry name" value="Ribonuclease Inhibitor"/>
    <property type="match status" value="1"/>
</dbReference>
<keyword evidence="3" id="KW-0433">Leucine-rich repeat</keyword>
<dbReference type="OrthoDB" id="676979at2759"/>
<accession>A0A507EFP7</accession>
<proteinExistence type="predicted"/>
<keyword evidence="4" id="KW-0732">Signal</keyword>
<keyword evidence="5" id="KW-0677">Repeat</keyword>
<dbReference type="Pfam" id="PF13855">
    <property type="entry name" value="LRR_8"/>
    <property type="match status" value="1"/>
</dbReference>
<dbReference type="InterPro" id="IPR050994">
    <property type="entry name" value="At_inactive_RLKs"/>
</dbReference>
<dbReference type="EMBL" id="QEAP01000650">
    <property type="protein sequence ID" value="TPX62048.1"/>
    <property type="molecule type" value="Genomic_DNA"/>
</dbReference>
<evidence type="ECO:0000256" key="3">
    <source>
        <dbReference type="ARBA" id="ARBA00022614"/>
    </source>
</evidence>
<evidence type="ECO:0000256" key="6">
    <source>
        <dbReference type="ARBA" id="ARBA00023136"/>
    </source>
</evidence>